<dbReference type="PANTHER" id="PTHR43673:SF10">
    <property type="entry name" value="NADH DEHYDROGENASE_NAD(P)H NITROREDUCTASE XCC3605-RELATED"/>
    <property type="match status" value="1"/>
</dbReference>
<gene>
    <name evidence="5" type="ORF">C491_21566</name>
</gene>
<accession>L9WVQ6</accession>
<dbReference type="CDD" id="cd02138">
    <property type="entry name" value="TdsD-like"/>
    <property type="match status" value="1"/>
</dbReference>
<reference evidence="5 6" key="1">
    <citation type="journal article" date="2014" name="PLoS Genet.">
        <title>Phylogenetically driven sequencing of extremely halophilic archaea reveals strategies for static and dynamic osmo-response.</title>
        <authorList>
            <person name="Becker E.A."/>
            <person name="Seitzer P.M."/>
            <person name="Tritt A."/>
            <person name="Larsen D."/>
            <person name="Krusor M."/>
            <person name="Yao A.I."/>
            <person name="Wu D."/>
            <person name="Madern D."/>
            <person name="Eisen J.A."/>
            <person name="Darling A.E."/>
            <person name="Facciotti M.T."/>
        </authorList>
    </citation>
    <scope>NUCLEOTIDE SEQUENCE [LARGE SCALE GENOMIC DNA]</scope>
    <source>
        <strain evidence="5 6">DSM 10524</strain>
    </source>
</reference>
<dbReference type="Proteomes" id="UP000011688">
    <property type="component" value="Unassembled WGS sequence"/>
</dbReference>
<feature type="compositionally biased region" description="Basic and acidic residues" evidence="3">
    <location>
        <begin position="195"/>
        <end position="215"/>
    </location>
</feature>
<dbReference type="STRING" id="1227497.C491_21566"/>
<dbReference type="AlphaFoldDB" id="L9WVQ6"/>
<evidence type="ECO:0000259" key="4">
    <source>
        <dbReference type="Pfam" id="PF00881"/>
    </source>
</evidence>
<organism evidence="5 6">
    <name type="scientific">Natronococcus amylolyticus DSM 10524</name>
    <dbReference type="NCBI Taxonomy" id="1227497"/>
    <lineage>
        <taxon>Archaea</taxon>
        <taxon>Methanobacteriati</taxon>
        <taxon>Methanobacteriota</taxon>
        <taxon>Stenosarchaea group</taxon>
        <taxon>Halobacteria</taxon>
        <taxon>Halobacteriales</taxon>
        <taxon>Natrialbaceae</taxon>
        <taxon>Natronococcus</taxon>
    </lineage>
</organism>
<name>L9WVQ6_9EURY</name>
<feature type="compositionally biased region" description="Basic and acidic residues" evidence="3">
    <location>
        <begin position="24"/>
        <end position="36"/>
    </location>
</feature>
<feature type="domain" description="Nitroreductase" evidence="4">
    <location>
        <begin position="41"/>
        <end position="98"/>
    </location>
</feature>
<feature type="region of interest" description="Disordered" evidence="3">
    <location>
        <begin position="180"/>
        <end position="215"/>
    </location>
</feature>
<evidence type="ECO:0000256" key="3">
    <source>
        <dbReference type="SAM" id="MobiDB-lite"/>
    </source>
</evidence>
<dbReference type="Pfam" id="PF00881">
    <property type="entry name" value="Nitroreductase"/>
    <property type="match status" value="1"/>
</dbReference>
<dbReference type="RefSeq" id="WP_005559992.1">
    <property type="nucleotide sequence ID" value="NZ_AOIB01000043.1"/>
</dbReference>
<protein>
    <submittedName>
        <fullName evidence="5">Nitroreductase</fullName>
    </submittedName>
</protein>
<dbReference type="PATRIC" id="fig|1227497.3.peg.4419"/>
<dbReference type="PANTHER" id="PTHR43673">
    <property type="entry name" value="NAD(P)H NITROREDUCTASE YDGI-RELATED"/>
    <property type="match status" value="1"/>
</dbReference>
<evidence type="ECO:0000256" key="1">
    <source>
        <dbReference type="ARBA" id="ARBA00007118"/>
    </source>
</evidence>
<feature type="region of interest" description="Disordered" evidence="3">
    <location>
        <begin position="1"/>
        <end position="36"/>
    </location>
</feature>
<dbReference type="GO" id="GO:0016491">
    <property type="term" value="F:oxidoreductase activity"/>
    <property type="evidence" value="ECO:0007669"/>
    <property type="project" value="UniProtKB-KW"/>
</dbReference>
<comment type="similarity">
    <text evidence="1">Belongs to the nitroreductase family.</text>
</comment>
<keyword evidence="2" id="KW-0560">Oxidoreductase</keyword>
<dbReference type="InterPro" id="IPR000415">
    <property type="entry name" value="Nitroreductase-like"/>
</dbReference>
<dbReference type="EMBL" id="AOIB01000043">
    <property type="protein sequence ID" value="ELY53520.1"/>
    <property type="molecule type" value="Genomic_DNA"/>
</dbReference>
<evidence type="ECO:0000313" key="5">
    <source>
        <dbReference type="EMBL" id="ELY53520.1"/>
    </source>
</evidence>
<dbReference type="OrthoDB" id="287850at2157"/>
<dbReference type="InterPro" id="IPR029479">
    <property type="entry name" value="Nitroreductase"/>
</dbReference>
<dbReference type="SUPFAM" id="SSF55469">
    <property type="entry name" value="FMN-dependent nitroreductase-like"/>
    <property type="match status" value="1"/>
</dbReference>
<dbReference type="eggNOG" id="arCOG00288">
    <property type="taxonomic scope" value="Archaea"/>
</dbReference>
<evidence type="ECO:0000313" key="6">
    <source>
        <dbReference type="Proteomes" id="UP000011688"/>
    </source>
</evidence>
<keyword evidence="6" id="KW-1185">Reference proteome</keyword>
<dbReference type="Gene3D" id="3.40.109.10">
    <property type="entry name" value="NADH Oxidase"/>
    <property type="match status" value="1"/>
</dbReference>
<sequence>MSRASSLEYAEVRRATRNPRRGRRPPDHREPDHEIDPLFVNRWSPRAMTGEPLEEAEYLPVFEAARWAPSSFNNQHWRFVYATREDEEWETFLDLLVEGNRAWATDAAVLCVVVSKTTFDHNDKPVSVHSFDTGAAWQNLALEAARRELAVRGMAGFDYERAAEELDVPEEYEVEAMFALGERAPPETLDDDYRDQERPSGRKPLEETTHRGGFE</sequence>
<proteinExistence type="inferred from homology"/>
<evidence type="ECO:0000256" key="2">
    <source>
        <dbReference type="ARBA" id="ARBA00023002"/>
    </source>
</evidence>
<comment type="caution">
    <text evidence="5">The sequence shown here is derived from an EMBL/GenBank/DDBJ whole genome shotgun (WGS) entry which is preliminary data.</text>
</comment>